<sequence>MSFEERLLEIIRERGEVSTTELVNITGAPRHRVLRALNKLYFKGLVEPVKRSRKYLWRLATGEMAIFPVHTPLQQVLYIEGVVEPIYRRVDDRVDSFLFVHVKDKLYWLCDCGTGYLVLTDGKIDGCDCKLRHAFGERKLAMIYLTGDLRFKYWRSYRYGEEGVEFVVLTPEDKESPELLEKYRKYAEGSAAPQEPGDSQEAQRE</sequence>
<dbReference type="EMBL" id="JZWT02000003">
    <property type="protein sequence ID" value="MFB6489907.1"/>
    <property type="molecule type" value="Genomic_DNA"/>
</dbReference>
<evidence type="ECO:0000313" key="1">
    <source>
        <dbReference type="EMBL" id="MFB6489907.1"/>
    </source>
</evidence>
<comment type="caution">
    <text evidence="1">The sequence shown here is derived from an EMBL/GenBank/DDBJ whole genome shotgun (WGS) entry which is preliminary data.</text>
</comment>
<reference evidence="1" key="1">
    <citation type="submission" date="2024-07" db="EMBL/GenBank/DDBJ databases">
        <title>Metagenome and Metagenome-Assembled Genomes of Archaea from a hot spring from the geothermal field of Los Azufres, Mexico.</title>
        <authorList>
            <person name="Marin-Paredes R."/>
            <person name="Martinez-Romero E."/>
            <person name="Servin-Garciduenas L.E."/>
        </authorList>
    </citation>
    <scope>NUCLEOTIDE SEQUENCE</scope>
</reference>
<dbReference type="Proteomes" id="UP000033636">
    <property type="component" value="Unassembled WGS sequence"/>
</dbReference>
<proteinExistence type="predicted"/>
<protein>
    <submittedName>
        <fullName evidence="1">Helix-turn-helix transcriptional regulator</fullName>
    </submittedName>
</protein>
<gene>
    <name evidence="1" type="ORF">TU35_001455</name>
</gene>
<organism evidence="1 2">
    <name type="scientific">Thermoproteus sp. AZ2</name>
    <dbReference type="NCBI Taxonomy" id="1609232"/>
    <lineage>
        <taxon>Archaea</taxon>
        <taxon>Thermoproteota</taxon>
        <taxon>Thermoprotei</taxon>
        <taxon>Thermoproteales</taxon>
        <taxon>Thermoproteaceae</taxon>
        <taxon>Thermoproteus</taxon>
    </lineage>
</organism>
<accession>A0ACC6UZ25</accession>
<evidence type="ECO:0000313" key="2">
    <source>
        <dbReference type="Proteomes" id="UP000033636"/>
    </source>
</evidence>
<name>A0ACC6UZ25_9CREN</name>